<sequence>MANASAPTVPALKQSFLSIQTTLLAQPLAPSRAWQAANDASDSPLPPRAVDDALFALNHAIQRHCRRVYAPQASRHIAEQVNDVYTQEAQRRVGRAFDDAGEGALGREMDLTHRDTIEALPETWISDRDAENYPMETKRYAETVDRLSRL</sequence>
<name>A0A9P9IIL8_9HYPO</name>
<dbReference type="Pfam" id="PF13093">
    <property type="entry name" value="FTA4"/>
    <property type="match status" value="1"/>
</dbReference>
<protein>
    <submittedName>
        <fullName evidence="1">Kinetochore protein fta4</fullName>
    </submittedName>
</protein>
<keyword evidence="2" id="KW-1185">Reference proteome</keyword>
<dbReference type="OrthoDB" id="21214at2759"/>
<gene>
    <name evidence="1" type="ORF">B0J13DRAFT_612587</name>
</gene>
<feature type="non-terminal residue" evidence="1">
    <location>
        <position position="1"/>
    </location>
</feature>
<dbReference type="PANTHER" id="PTHR42040:SF1">
    <property type="entry name" value="INNER KINETOCHORE SUBUNIT FTA4"/>
    <property type="match status" value="1"/>
</dbReference>
<accession>A0A9P9IIL8</accession>
<organism evidence="1 2">
    <name type="scientific">Dactylonectria estremocensis</name>
    <dbReference type="NCBI Taxonomy" id="1079267"/>
    <lineage>
        <taxon>Eukaryota</taxon>
        <taxon>Fungi</taxon>
        <taxon>Dikarya</taxon>
        <taxon>Ascomycota</taxon>
        <taxon>Pezizomycotina</taxon>
        <taxon>Sordariomycetes</taxon>
        <taxon>Hypocreomycetidae</taxon>
        <taxon>Hypocreales</taxon>
        <taxon>Nectriaceae</taxon>
        <taxon>Dactylonectria</taxon>
    </lineage>
</organism>
<proteinExistence type="predicted"/>
<reference evidence="1" key="1">
    <citation type="journal article" date="2021" name="Nat. Commun.">
        <title>Genetic determinants of endophytism in the Arabidopsis root mycobiome.</title>
        <authorList>
            <person name="Mesny F."/>
            <person name="Miyauchi S."/>
            <person name="Thiergart T."/>
            <person name="Pickel B."/>
            <person name="Atanasova L."/>
            <person name="Karlsson M."/>
            <person name="Huettel B."/>
            <person name="Barry K.W."/>
            <person name="Haridas S."/>
            <person name="Chen C."/>
            <person name="Bauer D."/>
            <person name="Andreopoulos W."/>
            <person name="Pangilinan J."/>
            <person name="LaButti K."/>
            <person name="Riley R."/>
            <person name="Lipzen A."/>
            <person name="Clum A."/>
            <person name="Drula E."/>
            <person name="Henrissat B."/>
            <person name="Kohler A."/>
            <person name="Grigoriev I.V."/>
            <person name="Martin F.M."/>
            <person name="Hacquard S."/>
        </authorList>
    </citation>
    <scope>NUCLEOTIDE SEQUENCE</scope>
    <source>
        <strain evidence="1">MPI-CAGE-AT-0021</strain>
    </source>
</reference>
<dbReference type="GO" id="GO:0031511">
    <property type="term" value="C:Mis6-Sim4 complex"/>
    <property type="evidence" value="ECO:0007669"/>
    <property type="project" value="InterPro"/>
</dbReference>
<evidence type="ECO:0000313" key="2">
    <source>
        <dbReference type="Proteomes" id="UP000717696"/>
    </source>
</evidence>
<dbReference type="InterPro" id="IPR025207">
    <property type="entry name" value="Sim4_Fta4"/>
</dbReference>
<dbReference type="Proteomes" id="UP000717696">
    <property type="component" value="Unassembled WGS sequence"/>
</dbReference>
<evidence type="ECO:0000313" key="1">
    <source>
        <dbReference type="EMBL" id="KAH7121936.1"/>
    </source>
</evidence>
<dbReference type="EMBL" id="JAGMUU010000027">
    <property type="protein sequence ID" value="KAH7121936.1"/>
    <property type="molecule type" value="Genomic_DNA"/>
</dbReference>
<comment type="caution">
    <text evidence="1">The sequence shown here is derived from an EMBL/GenBank/DDBJ whole genome shotgun (WGS) entry which is preliminary data.</text>
</comment>
<dbReference type="PANTHER" id="PTHR42040">
    <property type="entry name" value="INNER KINETOCHORE SUBUNIT FTA4"/>
    <property type="match status" value="1"/>
</dbReference>
<dbReference type="AlphaFoldDB" id="A0A9P9IIL8"/>